<evidence type="ECO:0000313" key="7">
    <source>
        <dbReference type="Proteomes" id="UP000284476"/>
    </source>
</evidence>
<dbReference type="SUPFAM" id="SSF46785">
    <property type="entry name" value="Winged helix' DNA-binding domain"/>
    <property type="match status" value="1"/>
</dbReference>
<dbReference type="EMBL" id="SAUZ01000004">
    <property type="protein sequence ID" value="RWR22996.1"/>
    <property type="molecule type" value="Genomic_DNA"/>
</dbReference>
<dbReference type="InterPro" id="IPR058163">
    <property type="entry name" value="LysR-type_TF_proteobact-type"/>
</dbReference>
<dbReference type="Gene3D" id="1.10.10.10">
    <property type="entry name" value="Winged helix-like DNA-binding domain superfamily/Winged helix DNA-binding domain"/>
    <property type="match status" value="1"/>
</dbReference>
<dbReference type="CDD" id="cd08422">
    <property type="entry name" value="PBP2_CrgA_like"/>
    <property type="match status" value="1"/>
</dbReference>
<keyword evidence="2" id="KW-0805">Transcription regulation</keyword>
<dbReference type="PANTHER" id="PTHR30537:SF5">
    <property type="entry name" value="HTH-TYPE TRANSCRIPTIONAL ACTIVATOR TTDR-RELATED"/>
    <property type="match status" value="1"/>
</dbReference>
<dbReference type="AlphaFoldDB" id="A0A443JR66"/>
<dbReference type="Proteomes" id="UP000284476">
    <property type="component" value="Unassembled WGS sequence"/>
</dbReference>
<evidence type="ECO:0000256" key="1">
    <source>
        <dbReference type="ARBA" id="ARBA00009437"/>
    </source>
</evidence>
<dbReference type="PROSITE" id="PS50931">
    <property type="entry name" value="HTH_LYSR"/>
    <property type="match status" value="1"/>
</dbReference>
<dbReference type="SUPFAM" id="SSF53850">
    <property type="entry name" value="Periplasmic binding protein-like II"/>
    <property type="match status" value="1"/>
</dbReference>
<gene>
    <name evidence="6" type="ORF">D2T30_05035</name>
</gene>
<proteinExistence type="inferred from homology"/>
<dbReference type="InterPro" id="IPR000847">
    <property type="entry name" value="LysR_HTH_N"/>
</dbReference>
<dbReference type="FunFam" id="1.10.10.10:FF:000001">
    <property type="entry name" value="LysR family transcriptional regulator"/>
    <property type="match status" value="1"/>
</dbReference>
<sequence length="298" mass="33420">MDRIDPNDLMMFAYIVEQGSFKGAADRTGIPHSTISRRIMLLEAQLGEKLLHRTTRKITLTEFGKGALTHARQITAEVEAAEELIQGRSPEPCGRLRISIPTDFTSDILGSLLTRFAVAYPKITLDIDVSRRRVDLVAENFDLAIRIGSLPDDATLIARRVGTFHMGLYASPSYLNEYGLPRHPDDLATHAILHLTQRFDESMTLNLNWDQQNWKGKPERRVAANTPGVLMHMAMNGAGIVNLASHFARDNVQAGRLIGILDKWQQPEIPIWAIVPGRRLLPVRTRTFIDQLKADLSN</sequence>
<dbReference type="InterPro" id="IPR005119">
    <property type="entry name" value="LysR_subst-bd"/>
</dbReference>
<dbReference type="InterPro" id="IPR036390">
    <property type="entry name" value="WH_DNA-bd_sf"/>
</dbReference>
<dbReference type="GO" id="GO:0003700">
    <property type="term" value="F:DNA-binding transcription factor activity"/>
    <property type="evidence" value="ECO:0007669"/>
    <property type="project" value="InterPro"/>
</dbReference>
<evidence type="ECO:0000256" key="3">
    <source>
        <dbReference type="ARBA" id="ARBA00023125"/>
    </source>
</evidence>
<comment type="similarity">
    <text evidence="1">Belongs to the LysR transcriptional regulatory family.</text>
</comment>
<evidence type="ECO:0000256" key="2">
    <source>
        <dbReference type="ARBA" id="ARBA00023015"/>
    </source>
</evidence>
<dbReference type="Pfam" id="PF03466">
    <property type="entry name" value="LysR_substrate"/>
    <property type="match status" value="1"/>
</dbReference>
<dbReference type="Gene3D" id="3.40.190.290">
    <property type="match status" value="1"/>
</dbReference>
<name>A0A443JR66_9RHOB</name>
<dbReference type="PANTHER" id="PTHR30537">
    <property type="entry name" value="HTH-TYPE TRANSCRIPTIONAL REGULATOR"/>
    <property type="match status" value="1"/>
</dbReference>
<dbReference type="GO" id="GO:0003677">
    <property type="term" value="F:DNA binding"/>
    <property type="evidence" value="ECO:0007669"/>
    <property type="project" value="UniProtKB-KW"/>
</dbReference>
<feature type="domain" description="HTH lysR-type" evidence="5">
    <location>
        <begin position="4"/>
        <end position="61"/>
    </location>
</feature>
<reference evidence="6 7" key="1">
    <citation type="submission" date="2019-01" db="EMBL/GenBank/DDBJ databases">
        <title>Sinorhodobacter populi sp. nov. isolated from the symptomatic bark tissue of Populus euramericana canker.</title>
        <authorList>
            <person name="Xu G."/>
        </authorList>
    </citation>
    <scope>NUCLEOTIDE SEQUENCE [LARGE SCALE GENOMIC DNA]</scope>
    <source>
        <strain evidence="6 7">SK2B-1</strain>
    </source>
</reference>
<dbReference type="InterPro" id="IPR036388">
    <property type="entry name" value="WH-like_DNA-bd_sf"/>
</dbReference>
<comment type="caution">
    <text evidence="6">The sequence shown here is derived from an EMBL/GenBank/DDBJ whole genome shotgun (WGS) entry which is preliminary data.</text>
</comment>
<dbReference type="RefSeq" id="WP_128207980.1">
    <property type="nucleotide sequence ID" value="NZ_JBHRSO010000013.1"/>
</dbReference>
<organism evidence="6 7">
    <name type="scientific">Paenirhodobacter populi</name>
    <dbReference type="NCBI Taxonomy" id="2306993"/>
    <lineage>
        <taxon>Bacteria</taxon>
        <taxon>Pseudomonadati</taxon>
        <taxon>Pseudomonadota</taxon>
        <taxon>Alphaproteobacteria</taxon>
        <taxon>Rhodobacterales</taxon>
        <taxon>Rhodobacter group</taxon>
        <taxon>Paenirhodobacter</taxon>
    </lineage>
</organism>
<keyword evidence="4" id="KW-0804">Transcription</keyword>
<keyword evidence="3" id="KW-0238">DNA-binding</keyword>
<protein>
    <submittedName>
        <fullName evidence="6">LysR family transcriptional regulator</fullName>
    </submittedName>
</protein>
<accession>A0A443JR66</accession>
<evidence type="ECO:0000259" key="5">
    <source>
        <dbReference type="PROSITE" id="PS50931"/>
    </source>
</evidence>
<evidence type="ECO:0000313" key="6">
    <source>
        <dbReference type="EMBL" id="RWR22996.1"/>
    </source>
</evidence>
<evidence type="ECO:0000256" key="4">
    <source>
        <dbReference type="ARBA" id="ARBA00023163"/>
    </source>
</evidence>
<dbReference type="Pfam" id="PF00126">
    <property type="entry name" value="HTH_1"/>
    <property type="match status" value="1"/>
</dbReference>